<feature type="signal peptide" evidence="3">
    <location>
        <begin position="1"/>
        <end position="28"/>
    </location>
</feature>
<feature type="region of interest" description="Disordered" evidence="1">
    <location>
        <begin position="547"/>
        <end position="678"/>
    </location>
</feature>
<feature type="compositionally biased region" description="Basic and acidic residues" evidence="1">
    <location>
        <begin position="553"/>
        <end position="573"/>
    </location>
</feature>
<accession>A0AA39YJJ0</accession>
<dbReference type="AlphaFoldDB" id="A0AA39YJJ0"/>
<dbReference type="PANTHER" id="PTHR23244:SF456">
    <property type="entry name" value="MULTIPLE EPIDERMAL GROWTH FACTOR-LIKE DOMAINS PROTEIN 8"/>
    <property type="match status" value="1"/>
</dbReference>
<keyword evidence="3" id="KW-0732">Signal</keyword>
<evidence type="ECO:0000256" key="1">
    <source>
        <dbReference type="SAM" id="MobiDB-lite"/>
    </source>
</evidence>
<keyword evidence="2" id="KW-0812">Transmembrane</keyword>
<keyword evidence="2" id="KW-0472">Membrane</keyword>
<dbReference type="Gene3D" id="2.120.10.80">
    <property type="entry name" value="Kelch-type beta propeller"/>
    <property type="match status" value="1"/>
</dbReference>
<dbReference type="EMBL" id="JAUJDW010000025">
    <property type="protein sequence ID" value="KAK0653792.1"/>
    <property type="molecule type" value="Genomic_DNA"/>
</dbReference>
<dbReference type="Proteomes" id="UP001175001">
    <property type="component" value="Unassembled WGS sequence"/>
</dbReference>
<name>A0AA39YJJ0_9PEZI</name>
<keyword evidence="2" id="KW-1133">Transmembrane helix</keyword>
<evidence type="ECO:0000256" key="3">
    <source>
        <dbReference type="SAM" id="SignalP"/>
    </source>
</evidence>
<evidence type="ECO:0000313" key="4">
    <source>
        <dbReference type="EMBL" id="KAK0653792.1"/>
    </source>
</evidence>
<protein>
    <submittedName>
        <fullName evidence="4">Kelch repeat-containing protein</fullName>
    </submittedName>
</protein>
<gene>
    <name evidence="4" type="ORF">DIS24_g5703</name>
</gene>
<feature type="chain" id="PRO_5041466485" evidence="3">
    <location>
        <begin position="29"/>
        <end position="678"/>
    </location>
</feature>
<evidence type="ECO:0000256" key="2">
    <source>
        <dbReference type="SAM" id="Phobius"/>
    </source>
</evidence>
<feature type="compositionally biased region" description="Low complexity" evidence="1">
    <location>
        <begin position="496"/>
        <end position="514"/>
    </location>
</feature>
<organism evidence="4 5">
    <name type="scientific">Lasiodiplodia hormozganensis</name>
    <dbReference type="NCBI Taxonomy" id="869390"/>
    <lineage>
        <taxon>Eukaryota</taxon>
        <taxon>Fungi</taxon>
        <taxon>Dikarya</taxon>
        <taxon>Ascomycota</taxon>
        <taxon>Pezizomycotina</taxon>
        <taxon>Dothideomycetes</taxon>
        <taxon>Dothideomycetes incertae sedis</taxon>
        <taxon>Botryosphaeriales</taxon>
        <taxon>Botryosphaeriaceae</taxon>
        <taxon>Lasiodiplodia</taxon>
    </lineage>
</organism>
<feature type="region of interest" description="Disordered" evidence="1">
    <location>
        <begin position="483"/>
        <end position="514"/>
    </location>
</feature>
<dbReference type="SUPFAM" id="SSF50965">
    <property type="entry name" value="Galactose oxidase, central domain"/>
    <property type="match status" value="1"/>
</dbReference>
<dbReference type="InterPro" id="IPR011043">
    <property type="entry name" value="Gal_Oxase/kelch_b-propeller"/>
</dbReference>
<keyword evidence="5" id="KW-1185">Reference proteome</keyword>
<dbReference type="InterPro" id="IPR015915">
    <property type="entry name" value="Kelch-typ_b-propeller"/>
</dbReference>
<dbReference type="PANTHER" id="PTHR23244">
    <property type="entry name" value="KELCH REPEAT DOMAIN"/>
    <property type="match status" value="1"/>
</dbReference>
<reference evidence="4" key="1">
    <citation type="submission" date="2023-06" db="EMBL/GenBank/DDBJ databases">
        <title>Multi-omics analyses reveal the molecular pathogenesis toolkit of Lasiodiplodia hormozganensis, a cross-kingdom pathogen.</title>
        <authorList>
            <person name="Felix C."/>
            <person name="Meneses R."/>
            <person name="Goncalves M.F.M."/>
            <person name="Tilleman L."/>
            <person name="Duarte A.S."/>
            <person name="Jorrin-Novo J.V."/>
            <person name="Van De Peer Y."/>
            <person name="Deforce D."/>
            <person name="Van Nieuwerburgh F."/>
            <person name="Esteves A.C."/>
            <person name="Alves A."/>
        </authorList>
    </citation>
    <scope>NUCLEOTIDE SEQUENCE</scope>
    <source>
        <strain evidence="4">CBS 339.90</strain>
    </source>
</reference>
<evidence type="ECO:0000313" key="5">
    <source>
        <dbReference type="Proteomes" id="UP001175001"/>
    </source>
</evidence>
<comment type="caution">
    <text evidence="4">The sequence shown here is derived from an EMBL/GenBank/DDBJ whole genome shotgun (WGS) entry which is preliminary data.</text>
</comment>
<feature type="transmembrane region" description="Helical" evidence="2">
    <location>
        <begin position="517"/>
        <end position="541"/>
    </location>
</feature>
<proteinExistence type="predicted"/>
<sequence length="678" mass="72707">MSVSCPTLGEMLLRLAVALLALATWARGQDFDPVYDRCARWHHSAMLRRSSIFIDGGVELYQDNRTRWLGFNKYIYEFDMSQSWNASTNFTESRIGRYADNSTDSNPPNMLRGGLYAAMSESNRLFTFGGSTFLANDSDPDWAPPSKDPTTLWSFDTELRNWQSYDISASIPWRPNWGPVTEDVAHSVGFFLNGQYDRGSSYGLYTSVQYRGGTVTNDTFNQISYLGGMVMIDLHTQETRNLSTTTLGNPRVAGGLLHAPGFGKSKNGTLVAFGGMMSSGQGSDTFTNGQLINFTTVGLCDSFRDENVTWVNQTTTGDIPPPRMDFCVCPGQKSPQDNSSFNFYIHGGINPGSGTVYDDVYVLSFPSFTWTLVNPGSSTAPGYFGHTCNSAGKRQMLATGGARDASLLGIETTGDVPNLNATTCDDSAAGVRLFDMVSATWSTFYNASQAALFRVPDAVVKRIGGTPDGNATMTAPANGFDDPAVYTMFHPPPPANTSASSPSSTPSSSSSSISGGAIAGAVVGSVAGAALIFGLAIWLCCRRRRRRRQKRQHGSDDARAAAFMADEKARRPSELPGQPAEIHEKPADAPGLAGEKEDDGARKGAARPPPAGEDLGPQELDAVGPEMHELGGNGYGASAVKEGPRGTPPDGSDADSARRQPRETAQVGRKSAFAEDTR</sequence>